<feature type="binding site" evidence="6">
    <location>
        <position position="11"/>
    </location>
    <ligand>
        <name>Zn(2+)</name>
        <dbReference type="ChEBI" id="CHEBI:29105"/>
    </ligand>
</feature>
<keyword evidence="3 5" id="KW-0863">Zinc-finger</keyword>
<dbReference type="EnsemblMetazoa" id="ADIR014948-RA">
    <property type="protein sequence ID" value="ADIR014948-PA"/>
    <property type="gene ID" value="ADIR014948"/>
</dbReference>
<dbReference type="PANTHER" id="PTHR24379:SF127">
    <property type="entry name" value="BLOODY FINGERS-RELATED"/>
    <property type="match status" value="1"/>
</dbReference>
<evidence type="ECO:0000313" key="9">
    <source>
        <dbReference type="EnsemblMetazoa" id="ADIR014948-PA"/>
    </source>
</evidence>
<dbReference type="Pfam" id="PF00096">
    <property type="entry name" value="zf-C2H2"/>
    <property type="match status" value="5"/>
</dbReference>
<dbReference type="PANTHER" id="PTHR24379">
    <property type="entry name" value="KRAB AND ZINC FINGER DOMAIN-CONTAINING"/>
    <property type="match status" value="1"/>
</dbReference>
<feature type="domain" description="C2H2-type" evidence="7">
    <location>
        <begin position="333"/>
        <end position="360"/>
    </location>
</feature>
<feature type="domain" description="C2H2-type" evidence="7">
    <location>
        <begin position="305"/>
        <end position="332"/>
    </location>
</feature>
<feature type="domain" description="ZAD" evidence="8">
    <location>
        <begin position="6"/>
        <end position="83"/>
    </location>
</feature>
<feature type="domain" description="C2H2-type" evidence="7">
    <location>
        <begin position="359"/>
        <end position="386"/>
    </location>
</feature>
<dbReference type="AlphaFoldDB" id="A0A182NYQ5"/>
<sequence length="418" mass="48111">MNQSSTLCRVCACDGTTLDLINIFEKRGQQQCIAEMLLELAGLKVSVDDQLPRLCCTPCQSDLISAVALRRKCIESDKMMHACFECSFSESDNDSIYSEKDENISTLEDAIYYCNECSVDFYDSATLQRHYESKHAYAIYGWKSFGVSEIAMFDTSTEEEDDNVPAIPEKKNWQRAPVPNCICCGCSMVFDTEPELKLHAEAVHAPLAMQTDAERPFQCNICYHTFTTPRGVSEHQYTKRMLRYQCTTCGKRFGKYYQLLKHEVTHINESFPCDRCEKHFGNLPSLQKHKTRQHASSLTGGAKQHICNDCGKRMHSAEYLKQHMKLHSTHGAYSCPLCDARFKLKVYLTWHIAKHKGTYNCNQCHKTFKSSSELQMHSYRHSDQRDFECGVCGKSFYTPIDRTRHIHKVHKKSKRKEK</sequence>
<keyword evidence="4 6" id="KW-0862">Zinc</keyword>
<accession>A0A182NYQ5</accession>
<dbReference type="InterPro" id="IPR012934">
    <property type="entry name" value="Znf_AD"/>
</dbReference>
<protein>
    <recommendedName>
        <fullName evidence="11">Protein krueppel</fullName>
    </recommendedName>
</protein>
<proteinExistence type="predicted"/>
<reference evidence="9" key="2">
    <citation type="submission" date="2020-05" db="UniProtKB">
        <authorList>
            <consortium name="EnsemblMetazoa"/>
        </authorList>
    </citation>
    <scope>IDENTIFICATION</scope>
    <source>
        <strain evidence="9">WRAIR2</strain>
    </source>
</reference>
<dbReference type="Gene3D" id="3.40.1800.20">
    <property type="match status" value="1"/>
</dbReference>
<dbReference type="SUPFAM" id="SSF57667">
    <property type="entry name" value="beta-beta-alpha zinc fingers"/>
    <property type="match status" value="4"/>
</dbReference>
<feature type="binding site" evidence="6">
    <location>
        <position position="56"/>
    </location>
    <ligand>
        <name>Zn(2+)</name>
        <dbReference type="ChEBI" id="CHEBI:29105"/>
    </ligand>
</feature>
<dbReference type="GO" id="GO:0008270">
    <property type="term" value="F:zinc ion binding"/>
    <property type="evidence" value="ECO:0007669"/>
    <property type="project" value="UniProtKB-UniRule"/>
</dbReference>
<evidence type="ECO:0000256" key="5">
    <source>
        <dbReference type="PROSITE-ProRule" id="PRU00042"/>
    </source>
</evidence>
<dbReference type="SMART" id="SM00355">
    <property type="entry name" value="ZnF_C2H2"/>
    <property type="match status" value="9"/>
</dbReference>
<organism evidence="9 10">
    <name type="scientific">Anopheles dirus</name>
    <dbReference type="NCBI Taxonomy" id="7168"/>
    <lineage>
        <taxon>Eukaryota</taxon>
        <taxon>Metazoa</taxon>
        <taxon>Ecdysozoa</taxon>
        <taxon>Arthropoda</taxon>
        <taxon>Hexapoda</taxon>
        <taxon>Insecta</taxon>
        <taxon>Pterygota</taxon>
        <taxon>Neoptera</taxon>
        <taxon>Endopterygota</taxon>
        <taxon>Diptera</taxon>
        <taxon>Nematocera</taxon>
        <taxon>Culicoidea</taxon>
        <taxon>Culicidae</taxon>
        <taxon>Anophelinae</taxon>
        <taxon>Anopheles</taxon>
    </lineage>
</organism>
<evidence type="ECO:0008006" key="11">
    <source>
        <dbReference type="Google" id="ProtNLM"/>
    </source>
</evidence>
<reference evidence="10" key="1">
    <citation type="submission" date="2013-03" db="EMBL/GenBank/DDBJ databases">
        <title>The Genome Sequence of Anopheles dirus WRAIR2.</title>
        <authorList>
            <consortium name="The Broad Institute Genomics Platform"/>
            <person name="Neafsey D.E."/>
            <person name="Walton C."/>
            <person name="Walker B."/>
            <person name="Young S.K."/>
            <person name="Zeng Q."/>
            <person name="Gargeya S."/>
            <person name="Fitzgerald M."/>
            <person name="Haas B."/>
            <person name="Abouelleil A."/>
            <person name="Allen A.W."/>
            <person name="Alvarado L."/>
            <person name="Arachchi H.M."/>
            <person name="Berlin A.M."/>
            <person name="Chapman S.B."/>
            <person name="Gainer-Dewar J."/>
            <person name="Goldberg J."/>
            <person name="Griggs A."/>
            <person name="Gujja S."/>
            <person name="Hansen M."/>
            <person name="Howarth C."/>
            <person name="Imamovic A."/>
            <person name="Ireland A."/>
            <person name="Larimer J."/>
            <person name="McCowan C."/>
            <person name="Murphy C."/>
            <person name="Pearson M."/>
            <person name="Poon T.W."/>
            <person name="Priest M."/>
            <person name="Roberts A."/>
            <person name="Saif S."/>
            <person name="Shea T."/>
            <person name="Sisk P."/>
            <person name="Sykes S."/>
            <person name="Wortman J."/>
            <person name="Nusbaum C."/>
            <person name="Birren B."/>
        </authorList>
    </citation>
    <scope>NUCLEOTIDE SEQUENCE [LARGE SCALE GENOMIC DNA]</scope>
    <source>
        <strain evidence="10">WRAIR2</strain>
    </source>
</reference>
<name>A0A182NYQ5_9DIPT</name>
<dbReference type="GO" id="GO:0000977">
    <property type="term" value="F:RNA polymerase II transcription regulatory region sequence-specific DNA binding"/>
    <property type="evidence" value="ECO:0007669"/>
    <property type="project" value="TreeGrafter"/>
</dbReference>
<evidence type="ECO:0000259" key="7">
    <source>
        <dbReference type="PROSITE" id="PS50157"/>
    </source>
</evidence>
<keyword evidence="1 6" id="KW-0479">Metal-binding</keyword>
<dbReference type="SMART" id="SM00868">
    <property type="entry name" value="zf-AD"/>
    <property type="match status" value="1"/>
</dbReference>
<evidence type="ECO:0000313" key="10">
    <source>
        <dbReference type="Proteomes" id="UP000075884"/>
    </source>
</evidence>
<dbReference type="VEuPathDB" id="VectorBase:ADIR014948"/>
<keyword evidence="2" id="KW-0677">Repeat</keyword>
<dbReference type="Gene3D" id="3.30.160.60">
    <property type="entry name" value="Classic Zinc Finger"/>
    <property type="match status" value="4"/>
</dbReference>
<dbReference type="GO" id="GO:0005634">
    <property type="term" value="C:nucleus"/>
    <property type="evidence" value="ECO:0007669"/>
    <property type="project" value="InterPro"/>
</dbReference>
<dbReference type="SUPFAM" id="SSF57716">
    <property type="entry name" value="Glucocorticoid receptor-like (DNA-binding domain)"/>
    <property type="match status" value="1"/>
</dbReference>
<evidence type="ECO:0000256" key="2">
    <source>
        <dbReference type="ARBA" id="ARBA00022737"/>
    </source>
</evidence>
<feature type="domain" description="C2H2-type" evidence="7">
    <location>
        <begin position="244"/>
        <end position="271"/>
    </location>
</feature>
<dbReference type="Proteomes" id="UP000075884">
    <property type="component" value="Unassembled WGS sequence"/>
</dbReference>
<evidence type="ECO:0000256" key="6">
    <source>
        <dbReference type="PROSITE-ProRule" id="PRU01263"/>
    </source>
</evidence>
<dbReference type="Pfam" id="PF07776">
    <property type="entry name" value="zf-AD"/>
    <property type="match status" value="1"/>
</dbReference>
<dbReference type="PROSITE" id="PS50157">
    <property type="entry name" value="ZINC_FINGER_C2H2_2"/>
    <property type="match status" value="7"/>
</dbReference>
<feature type="domain" description="C2H2-type" evidence="7">
    <location>
        <begin position="271"/>
        <end position="299"/>
    </location>
</feature>
<evidence type="ECO:0000256" key="1">
    <source>
        <dbReference type="ARBA" id="ARBA00022723"/>
    </source>
</evidence>
<feature type="binding site" evidence="6">
    <location>
        <position position="8"/>
    </location>
    <ligand>
        <name>Zn(2+)</name>
        <dbReference type="ChEBI" id="CHEBI:29105"/>
    </ligand>
</feature>
<dbReference type="PROSITE" id="PS00028">
    <property type="entry name" value="ZINC_FINGER_C2H2_1"/>
    <property type="match status" value="6"/>
</dbReference>
<dbReference type="InterPro" id="IPR036236">
    <property type="entry name" value="Znf_C2H2_sf"/>
</dbReference>
<evidence type="ECO:0000259" key="8">
    <source>
        <dbReference type="PROSITE" id="PS51915"/>
    </source>
</evidence>
<keyword evidence="10" id="KW-1185">Reference proteome</keyword>
<evidence type="ECO:0000256" key="3">
    <source>
        <dbReference type="ARBA" id="ARBA00022771"/>
    </source>
</evidence>
<dbReference type="PROSITE" id="PS51915">
    <property type="entry name" value="ZAD"/>
    <property type="match status" value="1"/>
</dbReference>
<feature type="domain" description="C2H2-type" evidence="7">
    <location>
        <begin position="112"/>
        <end position="136"/>
    </location>
</feature>
<feature type="binding site" evidence="6">
    <location>
        <position position="59"/>
    </location>
    <ligand>
        <name>Zn(2+)</name>
        <dbReference type="ChEBI" id="CHEBI:29105"/>
    </ligand>
</feature>
<feature type="domain" description="C2H2-type" evidence="7">
    <location>
        <begin position="387"/>
        <end position="415"/>
    </location>
</feature>
<dbReference type="InterPro" id="IPR013087">
    <property type="entry name" value="Znf_C2H2_type"/>
</dbReference>
<dbReference type="STRING" id="7168.A0A182NYQ5"/>
<evidence type="ECO:0000256" key="4">
    <source>
        <dbReference type="ARBA" id="ARBA00022833"/>
    </source>
</evidence>
<dbReference type="GO" id="GO:0000981">
    <property type="term" value="F:DNA-binding transcription factor activity, RNA polymerase II-specific"/>
    <property type="evidence" value="ECO:0007669"/>
    <property type="project" value="TreeGrafter"/>
</dbReference>